<evidence type="ECO:0000313" key="1">
    <source>
        <dbReference type="EMBL" id="KAB2087668.1"/>
    </source>
</evidence>
<keyword evidence="2" id="KW-1185">Reference proteome</keyword>
<dbReference type="EMBL" id="CM018205">
    <property type="protein sequence ID" value="KAB2087668.1"/>
    <property type="molecule type" value="Genomic_DNA"/>
</dbReference>
<proteinExistence type="predicted"/>
<name>A0A5J5W519_GOSBA</name>
<dbReference type="AlphaFoldDB" id="A0A5J5W519"/>
<reference evidence="2" key="1">
    <citation type="journal article" date="2020" name="Nat. Genet.">
        <title>Genomic diversifications of five Gossypium allopolyploid species and their impact on cotton improvement.</title>
        <authorList>
            <person name="Chen Z.J."/>
            <person name="Sreedasyam A."/>
            <person name="Ando A."/>
            <person name="Song Q."/>
            <person name="De Santiago L.M."/>
            <person name="Hulse-Kemp A.M."/>
            <person name="Ding M."/>
            <person name="Ye W."/>
            <person name="Kirkbride R.C."/>
            <person name="Jenkins J."/>
            <person name="Plott C."/>
            <person name="Lovell J."/>
            <person name="Lin Y.M."/>
            <person name="Vaughn R."/>
            <person name="Liu B."/>
            <person name="Simpson S."/>
            <person name="Scheffler B.E."/>
            <person name="Wen L."/>
            <person name="Saski C.A."/>
            <person name="Grover C.E."/>
            <person name="Hu G."/>
            <person name="Conover J.L."/>
            <person name="Carlson J.W."/>
            <person name="Shu S."/>
            <person name="Boston L.B."/>
            <person name="Williams M."/>
            <person name="Peterson D.G."/>
            <person name="McGee K."/>
            <person name="Jones D.C."/>
            <person name="Wendel J.F."/>
            <person name="Stelly D.M."/>
            <person name="Grimwood J."/>
            <person name="Schmutz J."/>
        </authorList>
    </citation>
    <scope>NUCLEOTIDE SEQUENCE [LARGE SCALE GENOMIC DNA]</scope>
    <source>
        <strain evidence="2">cv. 3-79</strain>
    </source>
</reference>
<sequence>MTYTNLSFGLFIIPFQPFFSISTVLEQTDGSRKPMLEASLIISLPTSPFSSISPSIQSESLHPLYSISLFYRPSDATSTSYKHRWSLEWIWILLLILITGKSPLPQYSTRFLFLLDNHPLQPIALLQITRYTYKCSFIHLSPLSQGFLITKSASRSSFLVTIPEHNSLCCRL</sequence>
<evidence type="ECO:0000313" key="2">
    <source>
        <dbReference type="Proteomes" id="UP000327439"/>
    </source>
</evidence>
<dbReference type="Proteomes" id="UP000327439">
    <property type="component" value="Chromosome A04"/>
</dbReference>
<gene>
    <name evidence="1" type="ORF">ES319_A04G120000v1</name>
</gene>
<accession>A0A5J5W519</accession>
<protein>
    <submittedName>
        <fullName evidence="1">Uncharacterized protein</fullName>
    </submittedName>
</protein>
<organism evidence="1 2">
    <name type="scientific">Gossypium barbadense</name>
    <name type="common">Sea Island cotton</name>
    <name type="synonym">Hibiscus barbadensis</name>
    <dbReference type="NCBI Taxonomy" id="3634"/>
    <lineage>
        <taxon>Eukaryota</taxon>
        <taxon>Viridiplantae</taxon>
        <taxon>Streptophyta</taxon>
        <taxon>Embryophyta</taxon>
        <taxon>Tracheophyta</taxon>
        <taxon>Spermatophyta</taxon>
        <taxon>Magnoliopsida</taxon>
        <taxon>eudicotyledons</taxon>
        <taxon>Gunneridae</taxon>
        <taxon>Pentapetalae</taxon>
        <taxon>rosids</taxon>
        <taxon>malvids</taxon>
        <taxon>Malvales</taxon>
        <taxon>Malvaceae</taxon>
        <taxon>Malvoideae</taxon>
        <taxon>Gossypium</taxon>
    </lineage>
</organism>